<reference evidence="2 3" key="1">
    <citation type="submission" date="2016-07" db="EMBL/GenBank/DDBJ databases">
        <title>Pervasive Adenine N6-methylation of Active Genes in Fungi.</title>
        <authorList>
            <consortium name="DOE Joint Genome Institute"/>
            <person name="Mondo S.J."/>
            <person name="Dannebaum R.O."/>
            <person name="Kuo R.C."/>
            <person name="Labutti K."/>
            <person name="Haridas S."/>
            <person name="Kuo A."/>
            <person name="Salamov A."/>
            <person name="Ahrendt S.R."/>
            <person name="Lipzen A."/>
            <person name="Sullivan W."/>
            <person name="Andreopoulos W.B."/>
            <person name="Clum A."/>
            <person name="Lindquist E."/>
            <person name="Daum C."/>
            <person name="Ramamoorthy G.K."/>
            <person name="Gryganskyi A."/>
            <person name="Culley D."/>
            <person name="Magnuson J.K."/>
            <person name="James T.Y."/>
            <person name="O'Malley M.A."/>
            <person name="Stajich J.E."/>
            <person name="Spatafora J.W."/>
            <person name="Visel A."/>
            <person name="Grigoriev I.V."/>
        </authorList>
    </citation>
    <scope>NUCLEOTIDE SEQUENCE [LARGE SCALE GENOMIC DNA]</scope>
    <source>
        <strain evidence="2 3">PL171</strain>
    </source>
</reference>
<dbReference type="AlphaFoldDB" id="A0A1Y2HIB2"/>
<organism evidence="2 3">
    <name type="scientific">Catenaria anguillulae PL171</name>
    <dbReference type="NCBI Taxonomy" id="765915"/>
    <lineage>
        <taxon>Eukaryota</taxon>
        <taxon>Fungi</taxon>
        <taxon>Fungi incertae sedis</taxon>
        <taxon>Blastocladiomycota</taxon>
        <taxon>Blastocladiomycetes</taxon>
        <taxon>Blastocladiales</taxon>
        <taxon>Catenariaceae</taxon>
        <taxon>Catenaria</taxon>
    </lineage>
</organism>
<dbReference type="Proteomes" id="UP000193411">
    <property type="component" value="Unassembled WGS sequence"/>
</dbReference>
<keyword evidence="3" id="KW-1185">Reference proteome</keyword>
<accession>A0A1Y2HIB2</accession>
<evidence type="ECO:0000313" key="3">
    <source>
        <dbReference type="Proteomes" id="UP000193411"/>
    </source>
</evidence>
<protein>
    <submittedName>
        <fullName evidence="2">Uncharacterized protein</fullName>
    </submittedName>
</protein>
<gene>
    <name evidence="2" type="ORF">BCR44DRAFT_296906</name>
</gene>
<name>A0A1Y2HIB2_9FUNG</name>
<evidence type="ECO:0000256" key="1">
    <source>
        <dbReference type="SAM" id="MobiDB-lite"/>
    </source>
</evidence>
<sequence>MLVLQLSHGRHTDEDKSGSSTAQAVGPHFIAFSREQSVAAFGLLATSPMIASHARSLVSRSGPPIELDETRRSMCVACRHDFNAEQRVSSLNNQRQRAVAHEAPKAEYTLHELIFNAPMHQLKGMTAACELLPARLLLSIVSLAQPSSIIPSASLGPHAICTAGHSISVAWRNGILFSDRFSRQPAVRYPKDPGQQPSLSDSSSSSNVARMLRDLDQHYSSDQAHLTGCSTQFAPSRSYFPDIVFARAYLHWFLATQLNRANVTKPSHCANEPSHFSWWRPATDVLLLSIYFILRGQVDLLSDCLKLMRKHSNDNCGLQVFRHICKRVDYKLLEVGLGSQLDAQRKLWYVTCRK</sequence>
<proteinExistence type="predicted"/>
<comment type="caution">
    <text evidence="2">The sequence shown here is derived from an EMBL/GenBank/DDBJ whole genome shotgun (WGS) entry which is preliminary data.</text>
</comment>
<feature type="region of interest" description="Disordered" evidence="1">
    <location>
        <begin position="1"/>
        <end position="22"/>
    </location>
</feature>
<evidence type="ECO:0000313" key="2">
    <source>
        <dbReference type="EMBL" id="ORZ34306.1"/>
    </source>
</evidence>
<dbReference type="EMBL" id="MCFL01000029">
    <property type="protein sequence ID" value="ORZ34306.1"/>
    <property type="molecule type" value="Genomic_DNA"/>
</dbReference>